<keyword evidence="9" id="KW-1185">Reference proteome</keyword>
<evidence type="ECO:0000256" key="3">
    <source>
        <dbReference type="ARBA" id="ARBA00023125"/>
    </source>
</evidence>
<accession>A0A4R8DVL6</accession>
<evidence type="ECO:0000259" key="7">
    <source>
        <dbReference type="PROSITE" id="PS50110"/>
    </source>
</evidence>
<dbReference type="PROSITE" id="PS50110">
    <property type="entry name" value="RESPONSE_REGULATORY"/>
    <property type="match status" value="1"/>
</dbReference>
<keyword evidence="1 5" id="KW-0597">Phosphoprotein</keyword>
<evidence type="ECO:0000256" key="1">
    <source>
        <dbReference type="ARBA" id="ARBA00022553"/>
    </source>
</evidence>
<dbReference type="PANTHER" id="PTHR43214:SF41">
    <property type="entry name" value="NITRATE_NITRITE RESPONSE REGULATOR PROTEIN NARP"/>
    <property type="match status" value="1"/>
</dbReference>
<keyword evidence="3" id="KW-0238">DNA-binding</keyword>
<dbReference type="RefSeq" id="WP_162852616.1">
    <property type="nucleotide sequence ID" value="NZ_SODV01000001.1"/>
</dbReference>
<dbReference type="SUPFAM" id="SSF52172">
    <property type="entry name" value="CheY-like"/>
    <property type="match status" value="1"/>
</dbReference>
<sequence length="211" mass="23373">MMRILIADDHTVVRKGLRQILLEAFPSAEIEEASDAESLVREALMDRWDVVITDLSMPGRSGLDALHQLKQELPKLPILVLSIHPEEQYAIRVLRAGAAGYLSKDMASEELVGAVQRVLLGKKYISPAVAEKLASSLDLDDDRLPHEQLSDREFDVLKLIAVGKSITEIAQMLSLSPTTISTYRSRILTKLGLKTNADLILYALEHHLVAS</sequence>
<dbReference type="InterPro" id="IPR001789">
    <property type="entry name" value="Sig_transdc_resp-reg_receiver"/>
</dbReference>
<dbReference type="PROSITE" id="PS50043">
    <property type="entry name" value="HTH_LUXR_2"/>
    <property type="match status" value="1"/>
</dbReference>
<feature type="domain" description="Response regulatory" evidence="7">
    <location>
        <begin position="3"/>
        <end position="119"/>
    </location>
</feature>
<dbReference type="GO" id="GO:0006355">
    <property type="term" value="P:regulation of DNA-templated transcription"/>
    <property type="evidence" value="ECO:0007669"/>
    <property type="project" value="InterPro"/>
</dbReference>
<dbReference type="InterPro" id="IPR000792">
    <property type="entry name" value="Tscrpt_reg_LuxR_C"/>
</dbReference>
<dbReference type="InterPro" id="IPR016032">
    <property type="entry name" value="Sig_transdc_resp-reg_C-effctor"/>
</dbReference>
<dbReference type="InterPro" id="IPR039420">
    <property type="entry name" value="WalR-like"/>
</dbReference>
<evidence type="ECO:0000313" key="9">
    <source>
        <dbReference type="Proteomes" id="UP000294498"/>
    </source>
</evidence>
<dbReference type="InterPro" id="IPR011006">
    <property type="entry name" value="CheY-like_superfamily"/>
</dbReference>
<name>A0A4R8DVL6_9BACT</name>
<dbReference type="Proteomes" id="UP000294498">
    <property type="component" value="Unassembled WGS sequence"/>
</dbReference>
<dbReference type="EMBL" id="SODV01000001">
    <property type="protein sequence ID" value="TDX01968.1"/>
    <property type="molecule type" value="Genomic_DNA"/>
</dbReference>
<dbReference type="SMART" id="SM00448">
    <property type="entry name" value="REC"/>
    <property type="match status" value="1"/>
</dbReference>
<dbReference type="SMART" id="SM00421">
    <property type="entry name" value="HTH_LUXR"/>
    <property type="match status" value="1"/>
</dbReference>
<dbReference type="GO" id="GO:0000160">
    <property type="term" value="P:phosphorelay signal transduction system"/>
    <property type="evidence" value="ECO:0007669"/>
    <property type="project" value="InterPro"/>
</dbReference>
<evidence type="ECO:0000256" key="4">
    <source>
        <dbReference type="ARBA" id="ARBA00023163"/>
    </source>
</evidence>
<evidence type="ECO:0000259" key="6">
    <source>
        <dbReference type="PROSITE" id="PS50043"/>
    </source>
</evidence>
<gene>
    <name evidence="8" type="ORF">EDB95_3015</name>
</gene>
<feature type="modified residue" description="4-aspartylphosphate" evidence="5">
    <location>
        <position position="54"/>
    </location>
</feature>
<dbReference type="SUPFAM" id="SSF46894">
    <property type="entry name" value="C-terminal effector domain of the bipartite response regulators"/>
    <property type="match status" value="1"/>
</dbReference>
<keyword evidence="4" id="KW-0804">Transcription</keyword>
<dbReference type="Gene3D" id="3.40.50.2300">
    <property type="match status" value="1"/>
</dbReference>
<proteinExistence type="predicted"/>
<comment type="caution">
    <text evidence="8">The sequence shown here is derived from an EMBL/GenBank/DDBJ whole genome shotgun (WGS) entry which is preliminary data.</text>
</comment>
<evidence type="ECO:0000256" key="5">
    <source>
        <dbReference type="PROSITE-ProRule" id="PRU00169"/>
    </source>
</evidence>
<dbReference type="AlphaFoldDB" id="A0A4R8DVL6"/>
<feature type="domain" description="HTH luxR-type" evidence="6">
    <location>
        <begin position="142"/>
        <end position="207"/>
    </location>
</feature>
<protein>
    <submittedName>
        <fullName evidence="8">LuxR family two component transcriptional regulator</fullName>
    </submittedName>
</protein>
<evidence type="ECO:0000256" key="2">
    <source>
        <dbReference type="ARBA" id="ARBA00023015"/>
    </source>
</evidence>
<dbReference type="PRINTS" id="PR00038">
    <property type="entry name" value="HTHLUXR"/>
</dbReference>
<dbReference type="PANTHER" id="PTHR43214">
    <property type="entry name" value="TWO-COMPONENT RESPONSE REGULATOR"/>
    <property type="match status" value="1"/>
</dbReference>
<reference evidence="8 9" key="1">
    <citation type="submission" date="2019-03" db="EMBL/GenBank/DDBJ databases">
        <title>Genomic Encyclopedia of Type Strains, Phase IV (KMG-IV): sequencing the most valuable type-strain genomes for metagenomic binning, comparative biology and taxonomic classification.</title>
        <authorList>
            <person name="Goeker M."/>
        </authorList>
    </citation>
    <scope>NUCLEOTIDE SEQUENCE [LARGE SCALE GENOMIC DNA]</scope>
    <source>
        <strain evidence="8 9">DSM 100059</strain>
    </source>
</reference>
<dbReference type="Pfam" id="PF00196">
    <property type="entry name" value="GerE"/>
    <property type="match status" value="1"/>
</dbReference>
<dbReference type="CDD" id="cd06170">
    <property type="entry name" value="LuxR_C_like"/>
    <property type="match status" value="1"/>
</dbReference>
<organism evidence="8 9">
    <name type="scientific">Dinghuibacter silviterrae</name>
    <dbReference type="NCBI Taxonomy" id="1539049"/>
    <lineage>
        <taxon>Bacteria</taxon>
        <taxon>Pseudomonadati</taxon>
        <taxon>Bacteroidota</taxon>
        <taxon>Chitinophagia</taxon>
        <taxon>Chitinophagales</taxon>
        <taxon>Chitinophagaceae</taxon>
        <taxon>Dinghuibacter</taxon>
    </lineage>
</organism>
<dbReference type="GO" id="GO:0003677">
    <property type="term" value="F:DNA binding"/>
    <property type="evidence" value="ECO:0007669"/>
    <property type="project" value="UniProtKB-KW"/>
</dbReference>
<dbReference type="InterPro" id="IPR058245">
    <property type="entry name" value="NreC/VraR/RcsB-like_REC"/>
</dbReference>
<keyword evidence="2" id="KW-0805">Transcription regulation</keyword>
<dbReference type="CDD" id="cd17535">
    <property type="entry name" value="REC_NarL-like"/>
    <property type="match status" value="1"/>
</dbReference>
<evidence type="ECO:0000313" key="8">
    <source>
        <dbReference type="EMBL" id="TDX01968.1"/>
    </source>
</evidence>
<dbReference type="Pfam" id="PF00072">
    <property type="entry name" value="Response_reg"/>
    <property type="match status" value="1"/>
</dbReference>